<sequence length="210" mass="22801">MAAQAQPRILLITLDKVMPEIDEVFADLIHKFSKVAQLQRTRKPDASLRVLSENPKAVFLTDGALSKPKYASLWDAVLEYARNGGTCQPPDIKSFFAKAGLPWEMAGYHRTTVSLNRQGIPRDVTLALQPSYSQKAIFLKGVDPSLSWYNPTSDSTTQSMVFDPESVDTTTCPVAMANVGEGKLGYVGDVNGEQGSTLVVLAMSGLFSTA</sequence>
<organism evidence="1 2">
    <name type="scientific">Penicillium cinerascens</name>
    <dbReference type="NCBI Taxonomy" id="70096"/>
    <lineage>
        <taxon>Eukaryota</taxon>
        <taxon>Fungi</taxon>
        <taxon>Dikarya</taxon>
        <taxon>Ascomycota</taxon>
        <taxon>Pezizomycotina</taxon>
        <taxon>Eurotiomycetes</taxon>
        <taxon>Eurotiomycetidae</taxon>
        <taxon>Eurotiales</taxon>
        <taxon>Aspergillaceae</taxon>
        <taxon>Penicillium</taxon>
    </lineage>
</organism>
<accession>A0A9W9N9G2</accession>
<reference evidence="1" key="1">
    <citation type="submission" date="2022-12" db="EMBL/GenBank/DDBJ databases">
        <authorList>
            <person name="Petersen C."/>
        </authorList>
    </citation>
    <scope>NUCLEOTIDE SEQUENCE</scope>
    <source>
        <strain evidence="1">IBT 15544</strain>
    </source>
</reference>
<dbReference type="GeneID" id="83176482"/>
<protein>
    <submittedName>
        <fullName evidence="1">Uncharacterized protein</fullName>
    </submittedName>
</protein>
<dbReference type="AlphaFoldDB" id="A0A9W9N9G2"/>
<evidence type="ECO:0000313" key="1">
    <source>
        <dbReference type="EMBL" id="KAJ5215712.1"/>
    </source>
</evidence>
<dbReference type="OrthoDB" id="245563at2759"/>
<name>A0A9W9N9G2_9EURO</name>
<dbReference type="Proteomes" id="UP001150904">
    <property type="component" value="Unassembled WGS sequence"/>
</dbReference>
<dbReference type="RefSeq" id="XP_058311525.1">
    <property type="nucleotide sequence ID" value="XM_058449181.1"/>
</dbReference>
<dbReference type="EMBL" id="JAPQKR010000005">
    <property type="protein sequence ID" value="KAJ5215712.1"/>
    <property type="molecule type" value="Genomic_DNA"/>
</dbReference>
<reference evidence="1" key="2">
    <citation type="journal article" date="2023" name="IMA Fungus">
        <title>Comparative genomic study of the Penicillium genus elucidates a diverse pangenome and 15 lateral gene transfer events.</title>
        <authorList>
            <person name="Petersen C."/>
            <person name="Sorensen T."/>
            <person name="Nielsen M.R."/>
            <person name="Sondergaard T.E."/>
            <person name="Sorensen J.L."/>
            <person name="Fitzpatrick D.A."/>
            <person name="Frisvad J.C."/>
            <person name="Nielsen K.L."/>
        </authorList>
    </citation>
    <scope>NUCLEOTIDE SEQUENCE</scope>
    <source>
        <strain evidence="1">IBT 15544</strain>
    </source>
</reference>
<gene>
    <name evidence="1" type="ORF">N7498_002119</name>
</gene>
<proteinExistence type="predicted"/>
<comment type="caution">
    <text evidence="1">The sequence shown here is derived from an EMBL/GenBank/DDBJ whole genome shotgun (WGS) entry which is preliminary data.</text>
</comment>
<keyword evidence="2" id="KW-1185">Reference proteome</keyword>
<evidence type="ECO:0000313" key="2">
    <source>
        <dbReference type="Proteomes" id="UP001150904"/>
    </source>
</evidence>